<evidence type="ECO:0000313" key="2">
    <source>
        <dbReference type="Proteomes" id="UP000193900"/>
    </source>
</evidence>
<dbReference type="OrthoDB" id="7823093at2"/>
<dbReference type="AlphaFoldDB" id="A0A1Y5TXT4"/>
<keyword evidence="2" id="KW-1185">Reference proteome</keyword>
<dbReference type="RefSeq" id="WP_085880872.1">
    <property type="nucleotide sequence ID" value="NZ_FWFZ01000042.1"/>
</dbReference>
<dbReference type="Proteomes" id="UP000193900">
    <property type="component" value="Unassembled WGS sequence"/>
</dbReference>
<evidence type="ECO:0000313" key="1">
    <source>
        <dbReference type="EMBL" id="SLN76440.1"/>
    </source>
</evidence>
<accession>A0A1Y5TXT4</accession>
<sequence length="259" mass="29308">MNGPATQSAPSIRLRLARRIIRRVIRQAARRGLANNLLTYSDGTQTRWLDPEIDRFLKAMDGEVCRLRSQADLDALPGFGNAVMVELAAWSTAADRSLRHLGVTPKTAHRVVADLGWDVYRRMLRLSSLPARLVTRDPGRRLRWTIRALLVFPFHAPGAPGYAVETWRDGDDILTHFTCCPPQSFVRRVAETEDDPDTLEAFRQSWCTYDWPGADLIAGDGKRSHYRRRRTLSHGDTMCDMCWAARSQGRGSSPHARKT</sequence>
<evidence type="ECO:0008006" key="3">
    <source>
        <dbReference type="Google" id="ProtNLM"/>
    </source>
</evidence>
<dbReference type="EMBL" id="FWFZ01000042">
    <property type="protein sequence ID" value="SLN76440.1"/>
    <property type="molecule type" value="Genomic_DNA"/>
</dbReference>
<protein>
    <recommendedName>
        <fullName evidence="3">L-2-amino-thiazoline-4-carboxylic acid hydrolase</fullName>
    </recommendedName>
</protein>
<reference evidence="1 2" key="1">
    <citation type="submission" date="2017-03" db="EMBL/GenBank/DDBJ databases">
        <authorList>
            <person name="Afonso C.L."/>
            <person name="Miller P.J."/>
            <person name="Scott M.A."/>
            <person name="Spackman E."/>
            <person name="Goraichik I."/>
            <person name="Dimitrov K.M."/>
            <person name="Suarez D.L."/>
            <person name="Swayne D.E."/>
        </authorList>
    </citation>
    <scope>NUCLEOTIDE SEQUENCE [LARGE SCALE GENOMIC DNA]</scope>
    <source>
        <strain evidence="1 2">CECT 7023</strain>
    </source>
</reference>
<name>A0A1Y5TXT4_9RHOB</name>
<organism evidence="1 2">
    <name type="scientific">Roseisalinus antarcticus</name>
    <dbReference type="NCBI Taxonomy" id="254357"/>
    <lineage>
        <taxon>Bacteria</taxon>
        <taxon>Pseudomonadati</taxon>
        <taxon>Pseudomonadota</taxon>
        <taxon>Alphaproteobacteria</taxon>
        <taxon>Rhodobacterales</taxon>
        <taxon>Roseobacteraceae</taxon>
        <taxon>Roseisalinus</taxon>
    </lineage>
</organism>
<gene>
    <name evidence="1" type="ORF">ROA7023_04166</name>
</gene>
<proteinExistence type="predicted"/>